<proteinExistence type="predicted"/>
<dbReference type="PANTHER" id="PTHR21015:SF22">
    <property type="entry name" value="GLYCOSYLTRANSFERASE"/>
    <property type="match status" value="1"/>
</dbReference>
<protein>
    <recommendedName>
        <fullName evidence="1">Glycosyl transferase family 28 C-terminal domain-containing protein</fullName>
    </recommendedName>
</protein>
<dbReference type="Pfam" id="PF04101">
    <property type="entry name" value="Glyco_tran_28_C"/>
    <property type="match status" value="1"/>
</dbReference>
<dbReference type="PANTHER" id="PTHR21015">
    <property type="entry name" value="UDP-N-ACETYLGLUCOSAMINE--N-ACETYLMURAMYL-(PENTAPEPTIDE) PYROPHOSPHORYL-UNDECAPRENOL N-ACETYLGLUCOSAMINE TRANSFERASE 1"/>
    <property type="match status" value="1"/>
</dbReference>
<gene>
    <name evidence="2" type="ORF">M622_06800</name>
</gene>
<dbReference type="Proteomes" id="UP000015455">
    <property type="component" value="Unassembled WGS sequence"/>
</dbReference>
<dbReference type="STRING" id="1348657.M622_06800"/>
<dbReference type="OrthoDB" id="271062at2"/>
<keyword evidence="3" id="KW-1185">Reference proteome</keyword>
<dbReference type="SUPFAM" id="SSF53756">
    <property type="entry name" value="UDP-Glycosyltransferase/glycogen phosphorylase"/>
    <property type="match status" value="1"/>
</dbReference>
<dbReference type="GO" id="GO:0016758">
    <property type="term" value="F:hexosyltransferase activity"/>
    <property type="evidence" value="ECO:0007669"/>
    <property type="project" value="InterPro"/>
</dbReference>
<organism evidence="2 3">
    <name type="scientific">Thauera terpenica 58Eu</name>
    <dbReference type="NCBI Taxonomy" id="1348657"/>
    <lineage>
        <taxon>Bacteria</taxon>
        <taxon>Pseudomonadati</taxon>
        <taxon>Pseudomonadota</taxon>
        <taxon>Betaproteobacteria</taxon>
        <taxon>Rhodocyclales</taxon>
        <taxon>Zoogloeaceae</taxon>
        <taxon>Thauera</taxon>
    </lineage>
</organism>
<comment type="caution">
    <text evidence="2">The sequence shown here is derived from an EMBL/GenBank/DDBJ whole genome shotgun (WGS) entry which is preliminary data.</text>
</comment>
<dbReference type="InterPro" id="IPR007235">
    <property type="entry name" value="Glyco_trans_28_C"/>
</dbReference>
<dbReference type="EMBL" id="ATJV01000092">
    <property type="protein sequence ID" value="EPZ14281.1"/>
    <property type="molecule type" value="Genomic_DNA"/>
</dbReference>
<evidence type="ECO:0000313" key="3">
    <source>
        <dbReference type="Proteomes" id="UP000015455"/>
    </source>
</evidence>
<sequence length="402" mass="44108">MATIALIWELGSDYGHIGRFLPIAQALRAQGHRPVMILRDISRADELLTPYGLEYLQAPLWLPPVSGLPAALNFTESLFLFGFLSPAGLLSITRAWRQLFALLKPELLIFDHAPTALLAARGLGLPRLITGNSFAVPPQTRPLPIYRWWDAAPAATRLEETESRLLENANKVLRQLDAPLMRQVADLYAAEATLITGVPELDVYGPRPKENYVGAINNTSHGQEPQWPGTRKTRIFAYLKAHYAKFDQVLSALSRTDASVLIFAQGVARQQVQRYQGANLAFSSSPVLMSAARAQCDLAVCHAGGTVDVMLSAGKPLLLLPMQMEQTMTSKRVENAGCGLSYTLEQPPAMLEKLLSKLLTNADFSARATAYAANHQEFTQENALHRLLDCCSQLLQPAQSPG</sequence>
<evidence type="ECO:0000259" key="1">
    <source>
        <dbReference type="Pfam" id="PF04101"/>
    </source>
</evidence>
<reference evidence="2 3" key="1">
    <citation type="submission" date="2013-06" db="EMBL/GenBank/DDBJ databases">
        <title>Draft genome sequence of Thauera terpenica.</title>
        <authorList>
            <person name="Liu B."/>
            <person name="Frostegard A.H."/>
            <person name="Shapleigh J.P."/>
        </authorList>
    </citation>
    <scope>NUCLEOTIDE SEQUENCE [LARGE SCALE GENOMIC DNA]</scope>
    <source>
        <strain evidence="2 3">58Eu</strain>
    </source>
</reference>
<dbReference type="PATRIC" id="fig|1348657.5.peg.3346"/>
<dbReference type="Gene3D" id="3.40.50.2000">
    <property type="entry name" value="Glycogen Phosphorylase B"/>
    <property type="match status" value="2"/>
</dbReference>
<name>S9ZI50_9RHOO</name>
<accession>S9ZI50</accession>
<evidence type="ECO:0000313" key="2">
    <source>
        <dbReference type="EMBL" id="EPZ14281.1"/>
    </source>
</evidence>
<dbReference type="RefSeq" id="WP_021250738.1">
    <property type="nucleotide sequence ID" value="NZ_ATJV01000092.1"/>
</dbReference>
<feature type="domain" description="Glycosyl transferase family 28 C-terminal" evidence="1">
    <location>
        <begin position="270"/>
        <end position="372"/>
    </location>
</feature>
<dbReference type="eggNOG" id="COG1819">
    <property type="taxonomic scope" value="Bacteria"/>
</dbReference>
<dbReference type="AlphaFoldDB" id="S9ZI50"/>